<dbReference type="SUPFAM" id="SSF51182">
    <property type="entry name" value="RmlC-like cupins"/>
    <property type="match status" value="1"/>
</dbReference>
<accession>A0A537JAI0</accession>
<dbReference type="Pfam" id="PF07883">
    <property type="entry name" value="Cupin_2"/>
    <property type="match status" value="1"/>
</dbReference>
<dbReference type="EMBL" id="VBAN01000256">
    <property type="protein sequence ID" value="TMI80505.1"/>
    <property type="molecule type" value="Genomic_DNA"/>
</dbReference>
<dbReference type="InterPro" id="IPR052535">
    <property type="entry name" value="Bacilysin_H2HPP_isomerase"/>
</dbReference>
<dbReference type="InterPro" id="IPR014710">
    <property type="entry name" value="RmlC-like_jellyroll"/>
</dbReference>
<dbReference type="InterPro" id="IPR013096">
    <property type="entry name" value="Cupin_2"/>
</dbReference>
<sequence>MGGERFHNLREGGIPRALAPGIRARIFPGTHLMLSVVELEPWSESPVHSHPNEQWGVCLEGGWIRIQEGREFPVRAGDFWETPPNVAHGGRTLGQRCMILDIFAPPREEYRRPCAGLGAASPKENP</sequence>
<protein>
    <submittedName>
        <fullName evidence="2">Cupin domain-containing protein</fullName>
    </submittedName>
</protein>
<evidence type="ECO:0000259" key="1">
    <source>
        <dbReference type="Pfam" id="PF07883"/>
    </source>
</evidence>
<reference evidence="2 3" key="1">
    <citation type="journal article" date="2019" name="Nat. Microbiol.">
        <title>Mediterranean grassland soil C-N compound turnover is dependent on rainfall and depth, and is mediated by genomically divergent microorganisms.</title>
        <authorList>
            <person name="Diamond S."/>
            <person name="Andeer P.F."/>
            <person name="Li Z."/>
            <person name="Crits-Christoph A."/>
            <person name="Burstein D."/>
            <person name="Anantharaman K."/>
            <person name="Lane K.R."/>
            <person name="Thomas B.C."/>
            <person name="Pan C."/>
            <person name="Northen T.R."/>
            <person name="Banfield J.F."/>
        </authorList>
    </citation>
    <scope>NUCLEOTIDE SEQUENCE [LARGE SCALE GENOMIC DNA]</scope>
    <source>
        <strain evidence="2">NP_6</strain>
    </source>
</reference>
<organism evidence="2 3">
    <name type="scientific">Candidatus Segetimicrobium genomatis</name>
    <dbReference type="NCBI Taxonomy" id="2569760"/>
    <lineage>
        <taxon>Bacteria</taxon>
        <taxon>Bacillati</taxon>
        <taxon>Candidatus Sysuimicrobiota</taxon>
        <taxon>Candidatus Sysuimicrobiia</taxon>
        <taxon>Candidatus Sysuimicrobiales</taxon>
        <taxon>Candidatus Segetimicrobiaceae</taxon>
        <taxon>Candidatus Segetimicrobium</taxon>
    </lineage>
</organism>
<proteinExistence type="predicted"/>
<evidence type="ECO:0000313" key="3">
    <source>
        <dbReference type="Proteomes" id="UP000318093"/>
    </source>
</evidence>
<gene>
    <name evidence="2" type="ORF">E6H03_08305</name>
</gene>
<dbReference type="AlphaFoldDB" id="A0A537JAI0"/>
<dbReference type="PANTHER" id="PTHR40112:SF1">
    <property type="entry name" value="H2HPP ISOMERASE"/>
    <property type="match status" value="1"/>
</dbReference>
<dbReference type="InterPro" id="IPR011051">
    <property type="entry name" value="RmlC_Cupin_sf"/>
</dbReference>
<feature type="domain" description="Cupin type-2" evidence="1">
    <location>
        <begin position="36"/>
        <end position="103"/>
    </location>
</feature>
<name>A0A537JAI0_9BACT</name>
<comment type="caution">
    <text evidence="2">The sequence shown here is derived from an EMBL/GenBank/DDBJ whole genome shotgun (WGS) entry which is preliminary data.</text>
</comment>
<dbReference type="PANTHER" id="PTHR40112">
    <property type="entry name" value="H2HPP ISOMERASE"/>
    <property type="match status" value="1"/>
</dbReference>
<dbReference type="Proteomes" id="UP000318093">
    <property type="component" value="Unassembled WGS sequence"/>
</dbReference>
<dbReference type="Gene3D" id="2.60.120.10">
    <property type="entry name" value="Jelly Rolls"/>
    <property type="match status" value="1"/>
</dbReference>
<evidence type="ECO:0000313" key="2">
    <source>
        <dbReference type="EMBL" id="TMI80505.1"/>
    </source>
</evidence>